<name>A0ACA9RKF6_9GLOM</name>
<keyword evidence="2" id="KW-1185">Reference proteome</keyword>
<dbReference type="Proteomes" id="UP000789920">
    <property type="component" value="Unassembled WGS sequence"/>
</dbReference>
<gene>
    <name evidence="1" type="ORF">RPERSI_LOCUS20162</name>
</gene>
<comment type="caution">
    <text evidence="1">The sequence shown here is derived from an EMBL/GenBank/DDBJ whole genome shotgun (WGS) entry which is preliminary data.</text>
</comment>
<evidence type="ECO:0000313" key="1">
    <source>
        <dbReference type="EMBL" id="CAG8796448.1"/>
    </source>
</evidence>
<feature type="non-terminal residue" evidence="1">
    <location>
        <position position="1"/>
    </location>
</feature>
<evidence type="ECO:0000313" key="2">
    <source>
        <dbReference type="Proteomes" id="UP000789920"/>
    </source>
</evidence>
<accession>A0ACA9RKF6</accession>
<proteinExistence type="predicted"/>
<dbReference type="EMBL" id="CAJVQC010056433">
    <property type="protein sequence ID" value="CAG8796448.1"/>
    <property type="molecule type" value="Genomic_DNA"/>
</dbReference>
<protein>
    <submittedName>
        <fullName evidence="1">14569_t:CDS:1</fullName>
    </submittedName>
</protein>
<sequence length="110" mass="11822">FEVDVDDEVFDAVAVGNVTEVDNTDVVGNANAVGNADVVGNVDMGGEESCANRLGIIVSILIFDRSMAGRLVEGLTLNKLVFRNTTKIVNARTKDTNDNENRQKINILLA</sequence>
<organism evidence="1 2">
    <name type="scientific">Racocetra persica</name>
    <dbReference type="NCBI Taxonomy" id="160502"/>
    <lineage>
        <taxon>Eukaryota</taxon>
        <taxon>Fungi</taxon>
        <taxon>Fungi incertae sedis</taxon>
        <taxon>Mucoromycota</taxon>
        <taxon>Glomeromycotina</taxon>
        <taxon>Glomeromycetes</taxon>
        <taxon>Diversisporales</taxon>
        <taxon>Gigasporaceae</taxon>
        <taxon>Racocetra</taxon>
    </lineage>
</organism>
<reference evidence="1" key="1">
    <citation type="submission" date="2021-06" db="EMBL/GenBank/DDBJ databases">
        <authorList>
            <person name="Kallberg Y."/>
            <person name="Tangrot J."/>
            <person name="Rosling A."/>
        </authorList>
    </citation>
    <scope>NUCLEOTIDE SEQUENCE</scope>
    <source>
        <strain evidence="1">MA461A</strain>
    </source>
</reference>